<dbReference type="AlphaFoldDB" id="X0Y8Z2"/>
<sequence>EKDPGKVDELLGLLISATYPQERVDPVGAFFSTLESLSQDSPVETRRRVAEALPGLLRLDVDGGMRLIEILRRDWDERWKSDIRRRAIEALPSLVPDDRSVVEEQLRLVDMDEIYTVIAIVEVLHHLRASGRHVRRTERLFENLVQDLRESRYEENEVAATVVLWDVLKAADADKASARGLFERYMNDENVYIQVSLARNIRLL</sequence>
<feature type="non-terminal residue" evidence="1">
    <location>
        <position position="204"/>
    </location>
</feature>
<proteinExistence type="predicted"/>
<evidence type="ECO:0000313" key="1">
    <source>
        <dbReference type="EMBL" id="GAG45198.1"/>
    </source>
</evidence>
<name>X0Y8Z2_9ZZZZ</name>
<reference evidence="1" key="1">
    <citation type="journal article" date="2014" name="Front. Microbiol.">
        <title>High frequency of phylogenetically diverse reductive dehalogenase-homologous genes in deep subseafloor sedimentary metagenomes.</title>
        <authorList>
            <person name="Kawai M."/>
            <person name="Futagami T."/>
            <person name="Toyoda A."/>
            <person name="Takaki Y."/>
            <person name="Nishi S."/>
            <person name="Hori S."/>
            <person name="Arai W."/>
            <person name="Tsubouchi T."/>
            <person name="Morono Y."/>
            <person name="Uchiyama I."/>
            <person name="Ito T."/>
            <person name="Fujiyama A."/>
            <person name="Inagaki F."/>
            <person name="Takami H."/>
        </authorList>
    </citation>
    <scope>NUCLEOTIDE SEQUENCE</scope>
    <source>
        <strain evidence="1">Expedition CK06-06</strain>
    </source>
</reference>
<evidence type="ECO:0008006" key="2">
    <source>
        <dbReference type="Google" id="ProtNLM"/>
    </source>
</evidence>
<organism evidence="1">
    <name type="scientific">marine sediment metagenome</name>
    <dbReference type="NCBI Taxonomy" id="412755"/>
    <lineage>
        <taxon>unclassified sequences</taxon>
        <taxon>metagenomes</taxon>
        <taxon>ecological metagenomes</taxon>
    </lineage>
</organism>
<dbReference type="InterPro" id="IPR016024">
    <property type="entry name" value="ARM-type_fold"/>
</dbReference>
<protein>
    <recommendedName>
        <fullName evidence="2">Condensin complex subunit 1 C-terminal domain-containing protein</fullName>
    </recommendedName>
</protein>
<accession>X0Y8Z2</accession>
<gene>
    <name evidence="1" type="ORF">S01H1_81785</name>
</gene>
<dbReference type="SUPFAM" id="SSF48371">
    <property type="entry name" value="ARM repeat"/>
    <property type="match status" value="1"/>
</dbReference>
<dbReference type="EMBL" id="BARS01055390">
    <property type="protein sequence ID" value="GAG45198.1"/>
    <property type="molecule type" value="Genomic_DNA"/>
</dbReference>
<feature type="non-terminal residue" evidence="1">
    <location>
        <position position="1"/>
    </location>
</feature>
<comment type="caution">
    <text evidence="1">The sequence shown here is derived from an EMBL/GenBank/DDBJ whole genome shotgun (WGS) entry which is preliminary data.</text>
</comment>